<dbReference type="PANTHER" id="PTHR30502">
    <property type="entry name" value="2-KETO-3-DEOXY-L-RHAMNONATE ALDOLASE"/>
    <property type="match status" value="1"/>
</dbReference>
<dbReference type="Proteomes" id="UP000755667">
    <property type="component" value="Unassembled WGS sequence"/>
</dbReference>
<keyword evidence="2" id="KW-0479">Metal-binding</keyword>
<dbReference type="GO" id="GO:0046872">
    <property type="term" value="F:metal ion binding"/>
    <property type="evidence" value="ECO:0007669"/>
    <property type="project" value="UniProtKB-KW"/>
</dbReference>
<dbReference type="SUPFAM" id="SSF51621">
    <property type="entry name" value="Phosphoenolpyruvate/pyruvate domain"/>
    <property type="match status" value="1"/>
</dbReference>
<sequence length="256" mass="27219">MTNTLAERLKTRPCFGVSCRLTRTTDIAAMLRDCGYDWMFLDLEHGPLSMDQITQTALAGVEAGVTPLVRMADAAPGPIHRVLSNGAMGIIVPHVDDPETAAAVARQCRFPPLGERSVPGIIPQLGYMPRTFADAAKLLDPVTMCAVMIESRAAVAAVDEIASVEGIDILFVGASDLTFQLGKPSAYGDPEVVDAMQKVAEAAQRHGKISGFGGVADATMARRYIDMGMHFVLAGNDQTMFLQGARARLAALTGNT</sequence>
<dbReference type="InterPro" id="IPR015813">
    <property type="entry name" value="Pyrv/PenolPyrv_kinase-like_dom"/>
</dbReference>
<gene>
    <name evidence="5" type="ORF">JQX41_20110</name>
    <name evidence="6" type="ORF">JQX48_20130</name>
</gene>
<proteinExistence type="inferred from homology"/>
<dbReference type="Pfam" id="PF03328">
    <property type="entry name" value="HpcH_HpaI"/>
    <property type="match status" value="1"/>
</dbReference>
<keyword evidence="8" id="KW-1185">Reference proteome</keyword>
<evidence type="ECO:0000313" key="7">
    <source>
        <dbReference type="Proteomes" id="UP000755667"/>
    </source>
</evidence>
<dbReference type="PANTHER" id="PTHR30502:SF0">
    <property type="entry name" value="PHOSPHOENOLPYRUVATE CARBOXYLASE FAMILY PROTEIN"/>
    <property type="match status" value="1"/>
</dbReference>
<feature type="domain" description="HpcH/HpaI aldolase/citrate lyase" evidence="4">
    <location>
        <begin position="27"/>
        <end position="242"/>
    </location>
</feature>
<dbReference type="Gene3D" id="3.20.20.60">
    <property type="entry name" value="Phosphoenolpyruvate-binding domains"/>
    <property type="match status" value="1"/>
</dbReference>
<dbReference type="AlphaFoldDB" id="A0A9Q2NYQ5"/>
<evidence type="ECO:0000313" key="6">
    <source>
        <dbReference type="EMBL" id="MBM2419303.1"/>
    </source>
</evidence>
<dbReference type="InterPro" id="IPR040442">
    <property type="entry name" value="Pyrv_kinase-like_dom_sf"/>
</dbReference>
<comment type="similarity">
    <text evidence="1">Belongs to the HpcH/HpaI aldolase family.</text>
</comment>
<reference evidence="5 8" key="1">
    <citation type="submission" date="2021-01" db="EMBL/GenBank/DDBJ databases">
        <title>Diatom-associated Roseobacters Show Island Model of Population Structure.</title>
        <authorList>
            <person name="Qu L."/>
            <person name="Feng X."/>
            <person name="Chen Y."/>
            <person name="Li L."/>
            <person name="Wang X."/>
            <person name="Hu Z."/>
            <person name="Wang H."/>
            <person name="Luo H."/>
        </authorList>
    </citation>
    <scope>NUCLEOTIDE SEQUENCE</scope>
    <source>
        <strain evidence="6 8">CC28-63</strain>
        <strain evidence="5">CC28-69</strain>
    </source>
</reference>
<organism evidence="5 7">
    <name type="scientific">Marivita cryptomonadis</name>
    <dbReference type="NCBI Taxonomy" id="505252"/>
    <lineage>
        <taxon>Bacteria</taxon>
        <taxon>Pseudomonadati</taxon>
        <taxon>Pseudomonadota</taxon>
        <taxon>Alphaproteobacteria</taxon>
        <taxon>Rhodobacterales</taxon>
        <taxon>Roseobacteraceae</taxon>
        <taxon>Marivita</taxon>
    </lineage>
</organism>
<dbReference type="Proteomes" id="UP000809440">
    <property type="component" value="Unassembled WGS sequence"/>
</dbReference>
<evidence type="ECO:0000256" key="2">
    <source>
        <dbReference type="ARBA" id="ARBA00022723"/>
    </source>
</evidence>
<dbReference type="EMBL" id="JAFBXF010000017">
    <property type="protein sequence ID" value="MBM2419303.1"/>
    <property type="molecule type" value="Genomic_DNA"/>
</dbReference>
<dbReference type="GO" id="GO:0016832">
    <property type="term" value="F:aldehyde-lyase activity"/>
    <property type="evidence" value="ECO:0007669"/>
    <property type="project" value="TreeGrafter"/>
</dbReference>
<dbReference type="GO" id="GO:0005737">
    <property type="term" value="C:cytoplasm"/>
    <property type="evidence" value="ECO:0007669"/>
    <property type="project" value="TreeGrafter"/>
</dbReference>
<accession>A0A9Q2NYQ5</accession>
<dbReference type="RefSeq" id="WP_138487564.1">
    <property type="nucleotide sequence ID" value="NZ_JAFBWU010000017.1"/>
</dbReference>
<comment type="caution">
    <text evidence="5">The sequence shown here is derived from an EMBL/GenBank/DDBJ whole genome shotgun (WGS) entry which is preliminary data.</text>
</comment>
<evidence type="ECO:0000313" key="8">
    <source>
        <dbReference type="Proteomes" id="UP000809440"/>
    </source>
</evidence>
<dbReference type="EMBL" id="JAFBXE010000017">
    <property type="protein sequence ID" value="MBM2414632.1"/>
    <property type="molecule type" value="Genomic_DNA"/>
</dbReference>
<evidence type="ECO:0000313" key="5">
    <source>
        <dbReference type="EMBL" id="MBM2414632.1"/>
    </source>
</evidence>
<evidence type="ECO:0000256" key="1">
    <source>
        <dbReference type="ARBA" id="ARBA00005568"/>
    </source>
</evidence>
<dbReference type="InterPro" id="IPR050251">
    <property type="entry name" value="HpcH-HpaI_aldolase"/>
</dbReference>
<evidence type="ECO:0000259" key="4">
    <source>
        <dbReference type="Pfam" id="PF03328"/>
    </source>
</evidence>
<dbReference type="InterPro" id="IPR005000">
    <property type="entry name" value="Aldolase/citrate-lyase_domain"/>
</dbReference>
<keyword evidence="3" id="KW-0456">Lyase</keyword>
<evidence type="ECO:0000256" key="3">
    <source>
        <dbReference type="ARBA" id="ARBA00023239"/>
    </source>
</evidence>
<name>A0A9Q2NYQ5_9RHOB</name>
<protein>
    <recommendedName>
        <fullName evidence="4">HpcH/HpaI aldolase/citrate lyase domain-containing protein</fullName>
    </recommendedName>
</protein>